<dbReference type="AlphaFoldDB" id="A0A2N8ZFN6"/>
<dbReference type="Gene3D" id="1.25.40.10">
    <property type="entry name" value="Tetratricopeptide repeat domain"/>
    <property type="match status" value="2"/>
</dbReference>
<evidence type="ECO:0000256" key="2">
    <source>
        <dbReference type="SAM" id="MobiDB-lite"/>
    </source>
</evidence>
<feature type="compositionally biased region" description="Polar residues" evidence="2">
    <location>
        <begin position="207"/>
        <end position="221"/>
    </location>
</feature>
<keyword evidence="5" id="KW-1185">Reference proteome</keyword>
<dbReference type="EMBL" id="LT960611">
    <property type="protein sequence ID" value="SON50686.1"/>
    <property type="molecule type" value="Genomic_DNA"/>
</dbReference>
<feature type="compositionally biased region" description="Low complexity" evidence="2">
    <location>
        <begin position="196"/>
        <end position="206"/>
    </location>
</feature>
<dbReference type="PROSITE" id="PS50005">
    <property type="entry name" value="TPR"/>
    <property type="match status" value="1"/>
</dbReference>
<proteinExistence type="predicted"/>
<evidence type="ECO:0000256" key="1">
    <source>
        <dbReference type="PROSITE-ProRule" id="PRU00339"/>
    </source>
</evidence>
<dbReference type="SMART" id="SM00028">
    <property type="entry name" value="TPR"/>
    <property type="match status" value="4"/>
</dbReference>
<dbReference type="KEGG" id="vta:A2713"/>
<keyword evidence="1" id="KW-0802">TPR repeat</keyword>
<evidence type="ECO:0000256" key="3">
    <source>
        <dbReference type="SAM" id="Phobius"/>
    </source>
</evidence>
<dbReference type="InterPro" id="IPR019734">
    <property type="entry name" value="TPR_rpt"/>
</dbReference>
<keyword evidence="3" id="KW-0472">Membrane</keyword>
<dbReference type="InterPro" id="IPR011990">
    <property type="entry name" value="TPR-like_helical_dom_sf"/>
</dbReference>
<accession>A0A2N8ZFN6</accession>
<keyword evidence="3" id="KW-1133">Transmembrane helix</keyword>
<evidence type="ECO:0000313" key="4">
    <source>
        <dbReference type="EMBL" id="SON50686.1"/>
    </source>
</evidence>
<name>A0A2N8ZFN6_9VIBR</name>
<reference evidence="4 5" key="1">
    <citation type="submission" date="2017-10" db="EMBL/GenBank/DDBJ databases">
        <authorList>
            <person name="Banno H."/>
            <person name="Chua N.-H."/>
        </authorList>
    </citation>
    <scope>NUCLEOTIDE SEQUENCE [LARGE SCALE GENOMIC DNA]</scope>
    <source>
        <strain evidence="4">Vibrio tapetis CECT4600</strain>
    </source>
</reference>
<gene>
    <name evidence="4" type="ORF">VTAP4600_A2713</name>
</gene>
<sequence>MGACMSVINKALSEMTEKKGNAAQPLEKVDVTPIENNNKAIVLLAGGLLLATSAGLFFWLNSGKEELPSAAQVADPVVVTQSNQQESSQPATLVPVSDQVVTTTVSLSTPQDLPQQEIERVKTEVVTADGTELSDETFEQEVTAANAISLIDSKTISQPAKTNSAVVTEKITIDKTSSPKETTKKTIDKKTVATKTTTQKAAPTRTVKASTSAPVAKNTTSQPVKQTALEAGVMEVVQVELTPQQLADKASARARKALDANDYSRAIKAYESALKYTPRDENIRKRVAALYYGRSDTRRAVRVLQQGIELDNDSQNLRLALVNILIKQNLPQAALGVIEHLPDNPEVDYLAARAGLAQQIKRQELALESYQLLTEKDGNNAKWWLGLAISQERSEQLDNAKVSYNKALNRVGLSNKTHDFIRSRLVVIKETKQVQHAD</sequence>
<organism evidence="4 5">
    <name type="scientific">Vibrio tapetis subsp. tapetis</name>
    <dbReference type="NCBI Taxonomy" id="1671868"/>
    <lineage>
        <taxon>Bacteria</taxon>
        <taxon>Pseudomonadati</taxon>
        <taxon>Pseudomonadota</taxon>
        <taxon>Gammaproteobacteria</taxon>
        <taxon>Vibrionales</taxon>
        <taxon>Vibrionaceae</taxon>
        <taxon>Vibrio</taxon>
    </lineage>
</organism>
<evidence type="ECO:0000313" key="5">
    <source>
        <dbReference type="Proteomes" id="UP000235828"/>
    </source>
</evidence>
<feature type="repeat" description="TPR" evidence="1">
    <location>
        <begin position="247"/>
        <end position="280"/>
    </location>
</feature>
<feature type="region of interest" description="Disordered" evidence="2">
    <location>
        <begin position="196"/>
        <end position="221"/>
    </location>
</feature>
<keyword evidence="3" id="KW-0812">Transmembrane</keyword>
<protein>
    <submittedName>
        <fullName evidence="4">Putative MSHA biogenesis protein MshN</fullName>
    </submittedName>
</protein>
<dbReference type="Proteomes" id="UP000235828">
    <property type="component" value="Chromosome A"/>
</dbReference>
<feature type="transmembrane region" description="Helical" evidence="3">
    <location>
        <begin position="40"/>
        <end position="60"/>
    </location>
</feature>
<dbReference type="SUPFAM" id="SSF48452">
    <property type="entry name" value="TPR-like"/>
    <property type="match status" value="1"/>
</dbReference>